<organism evidence="2 3">
    <name type="scientific">Acinetobacter courvalinii</name>
    <dbReference type="NCBI Taxonomy" id="280147"/>
    <lineage>
        <taxon>Bacteria</taxon>
        <taxon>Pseudomonadati</taxon>
        <taxon>Pseudomonadota</taxon>
        <taxon>Gammaproteobacteria</taxon>
        <taxon>Moraxellales</taxon>
        <taxon>Moraxellaceae</taxon>
        <taxon>Acinetobacter</taxon>
    </lineage>
</organism>
<dbReference type="Gene3D" id="3.40.710.10">
    <property type="entry name" value="DD-peptidase/beta-lactamase superfamily"/>
    <property type="match status" value="1"/>
</dbReference>
<dbReference type="STRING" id="1217698.F888_02735"/>
<dbReference type="InterPro" id="IPR050789">
    <property type="entry name" value="Diverse_Enzym_Activities"/>
</dbReference>
<feature type="domain" description="Beta-lactamase-related" evidence="1">
    <location>
        <begin position="127"/>
        <end position="428"/>
    </location>
</feature>
<dbReference type="AlphaFoldDB" id="N9PV64"/>
<accession>N9PV64</accession>
<dbReference type="InterPro" id="IPR001466">
    <property type="entry name" value="Beta-lactam-related"/>
</dbReference>
<name>N9PV64_9GAMM</name>
<dbReference type="SUPFAM" id="SSF56601">
    <property type="entry name" value="beta-lactamase/transpeptidase-like"/>
    <property type="match status" value="1"/>
</dbReference>
<evidence type="ECO:0000313" key="3">
    <source>
        <dbReference type="Proteomes" id="UP000013200"/>
    </source>
</evidence>
<dbReference type="InterPro" id="IPR012338">
    <property type="entry name" value="Beta-lactam/transpept-like"/>
</dbReference>
<reference evidence="2 3" key="1">
    <citation type="submission" date="2013-02" db="EMBL/GenBank/DDBJ databases">
        <title>The Genome Sequence of Acinetobacter sp. NIPH 3623.</title>
        <authorList>
            <consortium name="The Broad Institute Genome Sequencing Platform"/>
            <consortium name="The Broad Institute Genome Sequencing Center for Infectious Disease"/>
            <person name="Cerqueira G."/>
            <person name="Feldgarden M."/>
            <person name="Courvalin P."/>
            <person name="Perichon B."/>
            <person name="Grillot-Courvalin C."/>
            <person name="Clermont D."/>
            <person name="Rocha E."/>
            <person name="Yoon E.-J."/>
            <person name="Nemec A."/>
            <person name="Walker B."/>
            <person name="Young S.K."/>
            <person name="Zeng Q."/>
            <person name="Gargeya S."/>
            <person name="Fitzgerald M."/>
            <person name="Haas B."/>
            <person name="Abouelleil A."/>
            <person name="Alvarado L."/>
            <person name="Arachchi H.M."/>
            <person name="Berlin A.M."/>
            <person name="Chapman S.B."/>
            <person name="Dewar J."/>
            <person name="Goldberg J."/>
            <person name="Griggs A."/>
            <person name="Gujja S."/>
            <person name="Hansen M."/>
            <person name="Howarth C."/>
            <person name="Imamovic A."/>
            <person name="Larimer J."/>
            <person name="McCowan C."/>
            <person name="Murphy C."/>
            <person name="Neiman D."/>
            <person name="Pearson M."/>
            <person name="Priest M."/>
            <person name="Roberts A."/>
            <person name="Saif S."/>
            <person name="Shea T."/>
            <person name="Sisk P."/>
            <person name="Sykes S."/>
            <person name="Wortman J."/>
            <person name="Nusbaum C."/>
            <person name="Birren B."/>
        </authorList>
    </citation>
    <scope>NUCLEOTIDE SEQUENCE [LARGE SCALE GENOMIC DNA]</scope>
    <source>
        <strain evidence="2 3">NIPH 3623</strain>
    </source>
</reference>
<dbReference type="PANTHER" id="PTHR43283">
    <property type="entry name" value="BETA-LACTAMASE-RELATED"/>
    <property type="match status" value="1"/>
</dbReference>
<protein>
    <recommendedName>
        <fullName evidence="1">Beta-lactamase-related domain-containing protein</fullName>
    </recommendedName>
</protein>
<gene>
    <name evidence="2" type="ORF">F888_02735</name>
</gene>
<proteinExistence type="predicted"/>
<dbReference type="EMBL" id="APSA01000007">
    <property type="protein sequence ID" value="ENX37398.1"/>
    <property type="molecule type" value="Genomic_DNA"/>
</dbReference>
<dbReference type="PANTHER" id="PTHR43283:SF14">
    <property type="entry name" value="BLL8153 PROTEIN"/>
    <property type="match status" value="1"/>
</dbReference>
<sequence length="440" mass="49954">MKNIFLRNQNKMSAIKLGFIFGTVMMTTTTFAQYDCNSLGLKDCPSPLDKNLPTAHDMLSWSQNDRIIGFRNTYRLYDGSVFRPDRKNTLTLPKSKSNLNNNTISYSINNKKYDLNQYLKNQNVTGLIILKDGKIALEYYGHGNTPTTLWTSRSIGKSVVSTLVGIAIQQEKIDSVDDPIIKYLPDLQGTAWQHVTLKQILQHTSGVEWNEDYTDPVSDFAHMTYCEAKINPDECVYQLVKNVKAKNKPGEVWSYNTGGAWLVGKVLEAATGQNIAAYLQDNLWKKAGMEREGVWHSYQRDVTDMGGHGFNATLRDYARFALFVSREGKLSNGQKLLPDHWLADSSNWTQARNSVTPEYPKGQYGYQWWNYHPTSGTPLSSKNMDATFWGRGIFGQRMAINPKNNIVMVQWSAWDSARPSAEIENENALFFNAVTNYLNQ</sequence>
<dbReference type="Pfam" id="PF00144">
    <property type="entry name" value="Beta-lactamase"/>
    <property type="match status" value="1"/>
</dbReference>
<dbReference type="HOGENOM" id="CLU_030169_0_0_6"/>
<dbReference type="Proteomes" id="UP000013200">
    <property type="component" value="Unassembled WGS sequence"/>
</dbReference>
<keyword evidence="3" id="KW-1185">Reference proteome</keyword>
<comment type="caution">
    <text evidence="2">The sequence shown here is derived from an EMBL/GenBank/DDBJ whole genome shotgun (WGS) entry which is preliminary data.</text>
</comment>
<evidence type="ECO:0000259" key="1">
    <source>
        <dbReference type="Pfam" id="PF00144"/>
    </source>
</evidence>
<dbReference type="PATRIC" id="fig|1217698.3.peg.2676"/>
<evidence type="ECO:0000313" key="2">
    <source>
        <dbReference type="EMBL" id="ENX37398.1"/>
    </source>
</evidence>